<dbReference type="PROSITE" id="PS51194">
    <property type="entry name" value="HELICASE_CTER"/>
    <property type="match status" value="1"/>
</dbReference>
<dbReference type="Pfam" id="PF21010">
    <property type="entry name" value="HA2_C"/>
    <property type="match status" value="1"/>
</dbReference>
<evidence type="ECO:0000313" key="15">
    <source>
        <dbReference type="EMBL" id="QKX59041.1"/>
    </source>
</evidence>
<evidence type="ECO:0000256" key="10">
    <source>
        <dbReference type="ARBA" id="ARBA00022946"/>
    </source>
</evidence>
<proteinExistence type="predicted"/>
<dbReference type="InterPro" id="IPR011709">
    <property type="entry name" value="DEAD-box_helicase_OB_fold"/>
</dbReference>
<dbReference type="PROSITE" id="PS51192">
    <property type="entry name" value="HELICASE_ATP_BIND_1"/>
    <property type="match status" value="1"/>
</dbReference>
<reference evidence="16" key="1">
    <citation type="submission" date="2020-06" db="EMBL/GenBank/DDBJ databases">
        <title>A chromosome-scale genome assembly of Talaromyces rugulosus W13939.</title>
        <authorList>
            <person name="Wang B."/>
            <person name="Guo L."/>
            <person name="Ye K."/>
            <person name="Wang L."/>
        </authorList>
    </citation>
    <scope>NUCLEOTIDE SEQUENCE [LARGE SCALE GENOMIC DNA]</scope>
    <source>
        <strain evidence="16">W13939</strain>
    </source>
</reference>
<evidence type="ECO:0000256" key="6">
    <source>
        <dbReference type="ARBA" id="ARBA00022801"/>
    </source>
</evidence>
<keyword evidence="9" id="KW-0694">RNA-binding</keyword>
<sequence length="1448" mass="163740">MPPNKKKKKPASNPARGFATVSVPSRPKLADSTAVSSTADSSVAPSEGEKSPTSAAETPQEKKAGNDNEKSLEHLSPEELESHFEDAELQSLVDKYASKCKSEAIRLVSKLETERRVFRSQANILSLHEWMPKEILDKVLSYAVAEQNNRDPLSERDLDGSKEEELTTRLWTLRDIFQKLQFSQDRVEEILKNLIVYNPSLTGGNKDISWVVDESLSWLALQCSPSELSPYDKKETAQLKTEDGITSWINGGKERSANPSSAQGKDEWKKAKAQSSAVKAPQPTFDDSDDSVDPEDFVDEYVSLHSRLYQIQPQLFDQPTKGPKKAAQKRATDETDPRSKRILHKLAKIQNDVLFDQHEAEIKWLEKLNDLRKETAFTREKERPIEKPVVPPKETEPEKVDEPLLESTESGDEGLFGEMFAADVNNGPSSFLETPNSHHLLRDFGKPSGLNPRRVLEEACKARDPASKVVFQDLSVSTYSNRKAVEIQWSKPQEEPFSVSVERVTIRSNPFTVFASMDTIATSTSLQAEGYASTLGLFLISGSNTKEGKAYLRLPAVWRELWTEFSETKKQQEDETDKAQIKRLRDLVRDNHGKFENDVVLSENFKRRNGNSKPAEPAEAIQDAGQRVSAEKLTRLWKEKSSNPAFQKMTESRKTLPIWAHKQEILDTLENNQAVIICSETGSGKSTQIPSFIMENELANGRECKIYITEPRRISAISLARRVSEELGEKSHEVGTGRSLVGYAIRLESKITQSTKLIFATTGVVVRMLERPGDFQDISHIVLDEVHERSIDGDFLLIVLRRLLAQRPDLKIVLMSATVDARRFSNYLGGAPVLNIPGRTFPVEVKYLEDAIHLTNHRVDDQQSGRVVDDDDEDYSSEGPRNDETTRSLRASLSGYPPKTKETVLKFDEYRLDYRLVTKLLVSIATRPEMKQYSKAILVFMPGLAEIRRLHDEIGVEATFNQGWILHTLHSSISSEDQEKAFLVPPEGMRKIVIATNIAETGITIPDITAVVDAGKEKVMRFDEKRQLSRLVESFISRANAKQRRGRAGRVQAGLCFHLFTRYRHDDQLSEQQTPEMLRLSLQDLVLRVKICNLGEVEETLLEAMDPPSSKNIRRAIESLKEVKALTSTEGLTTLGKQLAKLPLDVFLGKLIIYGAIFKCLDACVSIAAILSSKSPFVNTIGSNTQKDLARASFKRGDSDLLTVYNAYCSWRRTKNTPGVNEYSFCRKNFLSPQTLLNIEDIKSQLLVSIVDAGMLKLDADEQASLRRARITSRNRHFFTVPERVDINSSNDVVVNSVIAWSFYPKLVAREGKGWRNVGNNQTVTLHPTSVNKRAESTIKWLSFYHMMQARSKLYNAHETSAVEDFAVAMLCGDVEFKMYSGMISIDNNRIRFAVRDWKQMVAFKTLASRVREVMTEIIRRPQRALSHQQREWMEVWQQIFTRRDVHV</sequence>
<keyword evidence="4" id="KW-0934">Plastid</keyword>
<keyword evidence="16" id="KW-1185">Reference proteome</keyword>
<feature type="compositionally biased region" description="Basic and acidic residues" evidence="12">
    <location>
        <begin position="59"/>
        <end position="70"/>
    </location>
</feature>
<dbReference type="GO" id="GO:0003723">
    <property type="term" value="F:RNA binding"/>
    <property type="evidence" value="ECO:0007669"/>
    <property type="project" value="UniProtKB-KW"/>
</dbReference>
<evidence type="ECO:0000256" key="3">
    <source>
        <dbReference type="ARBA" id="ARBA00022528"/>
    </source>
</evidence>
<dbReference type="PANTHER" id="PTHR18934:SF145">
    <property type="entry name" value="ATP-DEPENDENT RNA HELICASE DHX57-RELATED"/>
    <property type="match status" value="1"/>
</dbReference>
<dbReference type="SMART" id="SM00490">
    <property type="entry name" value="HELICc"/>
    <property type="match status" value="1"/>
</dbReference>
<evidence type="ECO:0000256" key="9">
    <source>
        <dbReference type="ARBA" id="ARBA00022884"/>
    </source>
</evidence>
<evidence type="ECO:0000256" key="1">
    <source>
        <dbReference type="ARBA" id="ARBA00004229"/>
    </source>
</evidence>
<dbReference type="SMART" id="SM00847">
    <property type="entry name" value="HA2"/>
    <property type="match status" value="1"/>
</dbReference>
<dbReference type="InterPro" id="IPR027417">
    <property type="entry name" value="P-loop_NTPase"/>
</dbReference>
<dbReference type="FunFam" id="3.40.50.300:FF:000500">
    <property type="entry name" value="ATP-dependent RNA helicase DHX29"/>
    <property type="match status" value="1"/>
</dbReference>
<evidence type="ECO:0000256" key="7">
    <source>
        <dbReference type="ARBA" id="ARBA00022806"/>
    </source>
</evidence>
<keyword evidence="6" id="KW-0378">Hydrolase</keyword>
<dbReference type="GO" id="GO:0005524">
    <property type="term" value="F:ATP binding"/>
    <property type="evidence" value="ECO:0007669"/>
    <property type="project" value="UniProtKB-KW"/>
</dbReference>
<dbReference type="InterPro" id="IPR011545">
    <property type="entry name" value="DEAD/DEAH_box_helicase_dom"/>
</dbReference>
<dbReference type="OrthoDB" id="5600252at2759"/>
<dbReference type="RefSeq" id="XP_035345219.1">
    <property type="nucleotide sequence ID" value="XM_035489326.1"/>
</dbReference>
<organism evidence="15 16">
    <name type="scientific">Talaromyces rugulosus</name>
    <name type="common">Penicillium rugulosum</name>
    <dbReference type="NCBI Taxonomy" id="121627"/>
    <lineage>
        <taxon>Eukaryota</taxon>
        <taxon>Fungi</taxon>
        <taxon>Dikarya</taxon>
        <taxon>Ascomycota</taxon>
        <taxon>Pezizomycotina</taxon>
        <taxon>Eurotiomycetes</taxon>
        <taxon>Eurotiomycetidae</taxon>
        <taxon>Eurotiales</taxon>
        <taxon>Trichocomaceae</taxon>
        <taxon>Talaromyces</taxon>
        <taxon>Talaromyces sect. Islandici</taxon>
    </lineage>
</organism>
<evidence type="ECO:0000256" key="4">
    <source>
        <dbReference type="ARBA" id="ARBA00022640"/>
    </source>
</evidence>
<keyword evidence="3" id="KW-0150">Chloroplast</keyword>
<feature type="domain" description="Helicase ATP-binding" evidence="13">
    <location>
        <begin position="666"/>
        <end position="837"/>
    </location>
</feature>
<keyword evidence="7" id="KW-0347">Helicase</keyword>
<feature type="compositionally biased region" description="Low complexity" evidence="12">
    <location>
        <begin position="30"/>
        <end position="44"/>
    </location>
</feature>
<keyword evidence="10" id="KW-0809">Transit peptide</keyword>
<dbReference type="SUPFAM" id="SSF52540">
    <property type="entry name" value="P-loop containing nucleoside triphosphate hydrolases"/>
    <property type="match status" value="1"/>
</dbReference>
<dbReference type="Pfam" id="PF07717">
    <property type="entry name" value="OB_NTP_bind"/>
    <property type="match status" value="1"/>
</dbReference>
<dbReference type="PANTHER" id="PTHR18934">
    <property type="entry name" value="ATP-DEPENDENT RNA HELICASE"/>
    <property type="match status" value="1"/>
</dbReference>
<dbReference type="SMART" id="SM00487">
    <property type="entry name" value="DEXDc"/>
    <property type="match status" value="1"/>
</dbReference>
<dbReference type="Proteomes" id="UP000509510">
    <property type="component" value="Chromosome III"/>
</dbReference>
<dbReference type="InterPro" id="IPR001650">
    <property type="entry name" value="Helicase_C-like"/>
</dbReference>
<dbReference type="EC" id="3.6.4.13" evidence="2"/>
<evidence type="ECO:0000259" key="13">
    <source>
        <dbReference type="PROSITE" id="PS51192"/>
    </source>
</evidence>
<accession>A0A7H8R067</accession>
<dbReference type="PROSITE" id="PS00690">
    <property type="entry name" value="DEAH_ATP_HELICASE"/>
    <property type="match status" value="1"/>
</dbReference>
<dbReference type="KEGG" id="trg:TRUGW13939_06171"/>
<dbReference type="Gene3D" id="1.20.120.1080">
    <property type="match status" value="1"/>
</dbReference>
<feature type="region of interest" description="Disordered" evidence="12">
    <location>
        <begin position="379"/>
        <end position="407"/>
    </location>
</feature>
<feature type="region of interest" description="Disordered" evidence="12">
    <location>
        <begin position="1"/>
        <end position="70"/>
    </location>
</feature>
<evidence type="ECO:0000256" key="11">
    <source>
        <dbReference type="ARBA" id="ARBA00047984"/>
    </source>
</evidence>
<dbReference type="CDD" id="cd18791">
    <property type="entry name" value="SF2_C_RHA"/>
    <property type="match status" value="1"/>
</dbReference>
<dbReference type="GO" id="GO:0016787">
    <property type="term" value="F:hydrolase activity"/>
    <property type="evidence" value="ECO:0007669"/>
    <property type="project" value="UniProtKB-KW"/>
</dbReference>
<evidence type="ECO:0000256" key="8">
    <source>
        <dbReference type="ARBA" id="ARBA00022840"/>
    </source>
</evidence>
<dbReference type="Gene3D" id="3.40.50.300">
    <property type="entry name" value="P-loop containing nucleotide triphosphate hydrolases"/>
    <property type="match status" value="2"/>
</dbReference>
<evidence type="ECO:0000259" key="14">
    <source>
        <dbReference type="PROSITE" id="PS51194"/>
    </source>
</evidence>
<dbReference type="EMBL" id="CP055900">
    <property type="protein sequence ID" value="QKX59041.1"/>
    <property type="molecule type" value="Genomic_DNA"/>
</dbReference>
<keyword evidence="8" id="KW-0067">ATP-binding</keyword>
<dbReference type="InterPro" id="IPR014001">
    <property type="entry name" value="Helicase_ATP-bd"/>
</dbReference>
<feature type="region of interest" description="Disordered" evidence="12">
    <location>
        <begin position="312"/>
        <end position="338"/>
    </location>
</feature>
<dbReference type="GO" id="GO:0003724">
    <property type="term" value="F:RNA helicase activity"/>
    <property type="evidence" value="ECO:0007669"/>
    <property type="project" value="UniProtKB-EC"/>
</dbReference>
<keyword evidence="5" id="KW-0547">Nucleotide-binding</keyword>
<feature type="compositionally biased region" description="Basic and acidic residues" evidence="12">
    <location>
        <begin position="393"/>
        <end position="402"/>
    </location>
</feature>
<feature type="region of interest" description="Disordered" evidence="12">
    <location>
        <begin position="607"/>
        <end position="626"/>
    </location>
</feature>
<dbReference type="GeneID" id="55993666"/>
<comment type="subcellular location">
    <subcellularLocation>
        <location evidence="1">Plastid</location>
        <location evidence="1">Chloroplast</location>
    </subcellularLocation>
</comment>
<feature type="region of interest" description="Disordered" evidence="12">
    <location>
        <begin position="248"/>
        <end position="293"/>
    </location>
</feature>
<dbReference type="GO" id="GO:1990904">
    <property type="term" value="C:ribonucleoprotein complex"/>
    <property type="evidence" value="ECO:0007669"/>
    <property type="project" value="UniProtKB-ARBA"/>
</dbReference>
<evidence type="ECO:0000256" key="12">
    <source>
        <dbReference type="SAM" id="MobiDB-lite"/>
    </source>
</evidence>
<comment type="catalytic activity">
    <reaction evidence="11">
        <text>ATP + H2O = ADP + phosphate + H(+)</text>
        <dbReference type="Rhea" id="RHEA:13065"/>
        <dbReference type="ChEBI" id="CHEBI:15377"/>
        <dbReference type="ChEBI" id="CHEBI:15378"/>
        <dbReference type="ChEBI" id="CHEBI:30616"/>
        <dbReference type="ChEBI" id="CHEBI:43474"/>
        <dbReference type="ChEBI" id="CHEBI:456216"/>
        <dbReference type="EC" id="3.6.4.13"/>
    </reaction>
</comment>
<evidence type="ECO:0000256" key="5">
    <source>
        <dbReference type="ARBA" id="ARBA00022741"/>
    </source>
</evidence>
<dbReference type="Pfam" id="PF00270">
    <property type="entry name" value="DEAD"/>
    <property type="match status" value="1"/>
</dbReference>
<evidence type="ECO:0000313" key="16">
    <source>
        <dbReference type="Proteomes" id="UP000509510"/>
    </source>
</evidence>
<gene>
    <name evidence="15" type="ORF">TRUGW13939_06171</name>
</gene>
<name>A0A7H8R067_TALRU</name>
<evidence type="ECO:0000256" key="2">
    <source>
        <dbReference type="ARBA" id="ARBA00012552"/>
    </source>
</evidence>
<feature type="region of interest" description="Disordered" evidence="12">
    <location>
        <begin position="862"/>
        <end position="893"/>
    </location>
</feature>
<dbReference type="FunFam" id="1.20.120.1080:FF:000002">
    <property type="entry name" value="Putative ATP-dependent RNA helicase DHX36"/>
    <property type="match status" value="1"/>
</dbReference>
<dbReference type="InterPro" id="IPR002464">
    <property type="entry name" value="DNA/RNA_helicase_DEAH_CS"/>
</dbReference>
<protein>
    <recommendedName>
        <fullName evidence="2">RNA helicase</fullName>
        <ecNumber evidence="2">3.6.4.13</ecNumber>
    </recommendedName>
</protein>
<dbReference type="InterPro" id="IPR007502">
    <property type="entry name" value="Helicase-assoc_dom"/>
</dbReference>
<dbReference type="FunFam" id="3.40.50.300:FF:000819">
    <property type="entry name" value="ATP dependent RNA helicase, putative"/>
    <property type="match status" value="1"/>
</dbReference>
<feature type="compositionally biased region" description="Basic residues" evidence="12">
    <location>
        <begin position="1"/>
        <end position="10"/>
    </location>
</feature>
<dbReference type="Pfam" id="PF00271">
    <property type="entry name" value="Helicase_C"/>
    <property type="match status" value="1"/>
</dbReference>
<dbReference type="CDD" id="cd17917">
    <property type="entry name" value="DEXHc_RHA-like"/>
    <property type="match status" value="1"/>
</dbReference>
<feature type="domain" description="Helicase C-terminal" evidence="14">
    <location>
        <begin position="916"/>
        <end position="1093"/>
    </location>
</feature>